<accession>A0ABS6CFW8</accession>
<feature type="non-terminal residue" evidence="1">
    <location>
        <position position="1"/>
    </location>
</feature>
<proteinExistence type="predicted"/>
<comment type="caution">
    <text evidence="1">The sequence shown here is derived from an EMBL/GenBank/DDBJ whole genome shotgun (WGS) entry which is preliminary data.</text>
</comment>
<gene>
    <name evidence="1" type="ORF">KN815_17205</name>
</gene>
<name>A0ABS6CFW8_9ACTN</name>
<sequence length="42" mass="4707">KKIAQGKHHTQALLCLARRRADVLFAMLRDGTFYDPQPAPTA</sequence>
<evidence type="ECO:0000313" key="2">
    <source>
        <dbReference type="Proteomes" id="UP000720508"/>
    </source>
</evidence>
<reference evidence="1 2" key="1">
    <citation type="submission" date="2021-06" db="EMBL/GenBank/DDBJ databases">
        <authorList>
            <person name="Pan X."/>
        </authorList>
    </citation>
    <scope>NUCLEOTIDE SEQUENCE [LARGE SCALE GENOMIC DNA]</scope>
    <source>
        <strain evidence="1 2">4503</strain>
    </source>
</reference>
<dbReference type="EMBL" id="JAHLEM010000173">
    <property type="protein sequence ID" value="MBU3865744.1"/>
    <property type="molecule type" value="Genomic_DNA"/>
</dbReference>
<protein>
    <submittedName>
        <fullName evidence="1">IS110 family transposase</fullName>
    </submittedName>
</protein>
<dbReference type="Proteomes" id="UP000720508">
    <property type="component" value="Unassembled WGS sequence"/>
</dbReference>
<keyword evidence="2" id="KW-1185">Reference proteome</keyword>
<organism evidence="1 2">
    <name type="scientific">Streptomyces niphimycinicus</name>
    <dbReference type="NCBI Taxonomy" id="2842201"/>
    <lineage>
        <taxon>Bacteria</taxon>
        <taxon>Bacillati</taxon>
        <taxon>Actinomycetota</taxon>
        <taxon>Actinomycetes</taxon>
        <taxon>Kitasatosporales</taxon>
        <taxon>Streptomycetaceae</taxon>
        <taxon>Streptomyces</taxon>
    </lineage>
</organism>
<evidence type="ECO:0000313" key="1">
    <source>
        <dbReference type="EMBL" id="MBU3865744.1"/>
    </source>
</evidence>